<proteinExistence type="predicted"/>
<protein>
    <recommendedName>
        <fullName evidence="2">Luciferase-like domain-containing protein</fullName>
    </recommendedName>
</protein>
<dbReference type="InterPro" id="IPR036661">
    <property type="entry name" value="Luciferase-like_sf"/>
</dbReference>
<sequence>MALKFGLALMNDFPQDVVPASRISLLREQVRAARGAGIDSLWVLQHYLGGMPTLQPVHLLSALSQDAGEMKLGTNMYILPLRHPVGVAEEFSTLDHLSNGNAIAGFGMGYRENEFKSFGVPMEERISRFEESIQLVRQLWSGERTSFAGRHFHIEDERISLVPVQPGGPPIWIGAGAHRKGAERAARLGDAWIVPPHTSPEKLEVVLGHYRAERDRLGLGPASEFVVRRELVLDPDADRARAVGLAARNSLTREYAKYNAPDQTGNYAHLASDQAATETADASYLFTDPASAVVALKELEEQGLTYIVLRMQWYGLEQEQVLRTLELFRDEVLPSFR</sequence>
<evidence type="ECO:0000313" key="3">
    <source>
        <dbReference type="EMBL" id="GER22278.1"/>
    </source>
</evidence>
<keyword evidence="1" id="KW-0560">Oxidoreductase</keyword>
<organism evidence="3 4">
    <name type="scientific">Zafaria cholistanensis</name>
    <dbReference type="NCBI Taxonomy" id="1682741"/>
    <lineage>
        <taxon>Bacteria</taxon>
        <taxon>Bacillati</taxon>
        <taxon>Actinomycetota</taxon>
        <taxon>Actinomycetes</taxon>
        <taxon>Micrococcales</taxon>
        <taxon>Micrococcaceae</taxon>
        <taxon>Zafaria</taxon>
    </lineage>
</organism>
<dbReference type="Pfam" id="PF00296">
    <property type="entry name" value="Bac_luciferase"/>
    <property type="match status" value="1"/>
</dbReference>
<dbReference type="SUPFAM" id="SSF51679">
    <property type="entry name" value="Bacterial luciferase-like"/>
    <property type="match status" value="1"/>
</dbReference>
<evidence type="ECO:0000256" key="1">
    <source>
        <dbReference type="ARBA" id="ARBA00023002"/>
    </source>
</evidence>
<dbReference type="GO" id="GO:0016705">
    <property type="term" value="F:oxidoreductase activity, acting on paired donors, with incorporation or reduction of molecular oxygen"/>
    <property type="evidence" value="ECO:0007669"/>
    <property type="project" value="InterPro"/>
</dbReference>
<comment type="caution">
    <text evidence="3">The sequence shown here is derived from an EMBL/GenBank/DDBJ whole genome shotgun (WGS) entry which is preliminary data.</text>
</comment>
<keyword evidence="4" id="KW-1185">Reference proteome</keyword>
<dbReference type="InterPro" id="IPR011251">
    <property type="entry name" value="Luciferase-like_dom"/>
</dbReference>
<dbReference type="OrthoDB" id="7903015at2"/>
<accession>A0A5A7NR30</accession>
<dbReference type="EMBL" id="BKDJ01000003">
    <property type="protein sequence ID" value="GER22278.1"/>
    <property type="molecule type" value="Genomic_DNA"/>
</dbReference>
<dbReference type="Proteomes" id="UP000325307">
    <property type="component" value="Unassembled WGS sequence"/>
</dbReference>
<gene>
    <name evidence="3" type="ORF">NCCP1664_07750</name>
</gene>
<dbReference type="PANTHER" id="PTHR43244">
    <property type="match status" value="1"/>
</dbReference>
<dbReference type="InterPro" id="IPR050564">
    <property type="entry name" value="F420-G6PD/mer"/>
</dbReference>
<dbReference type="RefSeq" id="WP_149955934.1">
    <property type="nucleotide sequence ID" value="NZ_BKDJ01000003.1"/>
</dbReference>
<feature type="domain" description="Luciferase-like" evidence="2">
    <location>
        <begin position="4"/>
        <end position="299"/>
    </location>
</feature>
<name>A0A5A7NR30_9MICC</name>
<reference evidence="3 4" key="1">
    <citation type="submission" date="2019-09" db="EMBL/GenBank/DDBJ databases">
        <title>Arthrobacter zafarii sp. nov., a moderately thermotolerant and halotolerant actinobacterium isolated from Cholistan desert soil of Pakistan.</title>
        <authorList>
            <person name="Amin A."/>
            <person name="Ahmed I."/>
            <person name="Khalid N."/>
            <person name="Schumann P."/>
            <person name="Busse H.J."/>
            <person name="Khan I.U."/>
            <person name="Li S."/>
            <person name="Li W.J."/>
        </authorList>
    </citation>
    <scope>NUCLEOTIDE SEQUENCE [LARGE SCALE GENOMIC DNA]</scope>
    <source>
        <strain evidence="3 4">NCCP-1664</strain>
    </source>
</reference>
<evidence type="ECO:0000313" key="4">
    <source>
        <dbReference type="Proteomes" id="UP000325307"/>
    </source>
</evidence>
<dbReference type="AlphaFoldDB" id="A0A5A7NR30"/>
<evidence type="ECO:0000259" key="2">
    <source>
        <dbReference type="Pfam" id="PF00296"/>
    </source>
</evidence>
<dbReference type="PANTHER" id="PTHR43244:SF1">
    <property type="entry name" value="5,10-METHYLENETETRAHYDROMETHANOPTERIN REDUCTASE"/>
    <property type="match status" value="1"/>
</dbReference>
<dbReference type="Gene3D" id="3.20.20.30">
    <property type="entry name" value="Luciferase-like domain"/>
    <property type="match status" value="1"/>
</dbReference>